<accession>A0ABN7XB07</accession>
<organism evidence="1 2">
    <name type="scientific">Gigaspora margarita</name>
    <dbReference type="NCBI Taxonomy" id="4874"/>
    <lineage>
        <taxon>Eukaryota</taxon>
        <taxon>Fungi</taxon>
        <taxon>Fungi incertae sedis</taxon>
        <taxon>Mucoromycota</taxon>
        <taxon>Glomeromycotina</taxon>
        <taxon>Glomeromycetes</taxon>
        <taxon>Diversisporales</taxon>
        <taxon>Gigasporaceae</taxon>
        <taxon>Gigaspora</taxon>
    </lineage>
</organism>
<evidence type="ECO:0000313" key="2">
    <source>
        <dbReference type="Proteomes" id="UP000789901"/>
    </source>
</evidence>
<dbReference type="EMBL" id="CAJVQB010105411">
    <property type="protein sequence ID" value="CAG8851313.1"/>
    <property type="molecule type" value="Genomic_DNA"/>
</dbReference>
<dbReference type="Proteomes" id="UP000789901">
    <property type="component" value="Unassembled WGS sequence"/>
</dbReference>
<keyword evidence="2" id="KW-1185">Reference proteome</keyword>
<gene>
    <name evidence="1" type="ORF">GMARGA_LOCUS40671</name>
</gene>
<feature type="non-terminal residue" evidence="1">
    <location>
        <position position="64"/>
    </location>
</feature>
<comment type="caution">
    <text evidence="1">The sequence shown here is derived from an EMBL/GenBank/DDBJ whole genome shotgun (WGS) entry which is preliminary data.</text>
</comment>
<evidence type="ECO:0000313" key="1">
    <source>
        <dbReference type="EMBL" id="CAG8851313.1"/>
    </source>
</evidence>
<proteinExistence type="predicted"/>
<reference evidence="1 2" key="1">
    <citation type="submission" date="2021-06" db="EMBL/GenBank/DDBJ databases">
        <authorList>
            <person name="Kallberg Y."/>
            <person name="Tangrot J."/>
            <person name="Rosling A."/>
        </authorList>
    </citation>
    <scope>NUCLEOTIDE SEQUENCE [LARGE SCALE GENOMIC DNA]</scope>
    <source>
        <strain evidence="1 2">120-4 pot B 10/14</strain>
    </source>
</reference>
<feature type="non-terminal residue" evidence="1">
    <location>
        <position position="1"/>
    </location>
</feature>
<protein>
    <submittedName>
        <fullName evidence="1">24438_t:CDS:1</fullName>
    </submittedName>
</protein>
<name>A0ABN7XB07_GIGMA</name>
<sequence>DKSDYLNQLKNELAHSVPIDPSNIVANVKVIGTLNDLITNRDVTMISKLPKSSNLDNQYDFILK</sequence>